<evidence type="ECO:0000259" key="7">
    <source>
        <dbReference type="Pfam" id="PF01494"/>
    </source>
</evidence>
<dbReference type="PANTHER" id="PTHR42784:SF1">
    <property type="entry name" value="PYRANOSE 2-OXIDASE"/>
    <property type="match status" value="1"/>
</dbReference>
<dbReference type="InterPro" id="IPR002938">
    <property type="entry name" value="FAD-bd"/>
</dbReference>
<accession>A0A6G8QDS0</accession>
<feature type="domain" description="Glucose-methanol-choline oxidoreductase C-terminal" evidence="8">
    <location>
        <begin position="411"/>
        <end position="531"/>
    </location>
</feature>
<evidence type="ECO:0000256" key="4">
    <source>
        <dbReference type="ARBA" id="ARBA00022827"/>
    </source>
</evidence>
<evidence type="ECO:0000256" key="2">
    <source>
        <dbReference type="ARBA" id="ARBA00010790"/>
    </source>
</evidence>
<dbReference type="GO" id="GO:0071949">
    <property type="term" value="F:FAD binding"/>
    <property type="evidence" value="ECO:0007669"/>
    <property type="project" value="InterPro"/>
</dbReference>
<keyword evidence="3" id="KW-0285">Flavoprotein</keyword>
<evidence type="ECO:0000313" key="10">
    <source>
        <dbReference type="Proteomes" id="UP000501452"/>
    </source>
</evidence>
<keyword evidence="5" id="KW-0560">Oxidoreductase</keyword>
<dbReference type="Gene3D" id="3.50.50.60">
    <property type="entry name" value="FAD/NAD(P)-binding domain"/>
    <property type="match status" value="2"/>
</dbReference>
<dbReference type="PANTHER" id="PTHR42784">
    <property type="entry name" value="PYRANOSE 2-OXIDASE"/>
    <property type="match status" value="1"/>
</dbReference>
<dbReference type="RefSeq" id="WP_166178530.1">
    <property type="nucleotide sequence ID" value="NZ_CP045119.1"/>
</dbReference>
<dbReference type="Pfam" id="PF00732">
    <property type="entry name" value="GMC_oxred_N"/>
    <property type="match status" value="1"/>
</dbReference>
<keyword evidence="10" id="KW-1185">Reference proteome</keyword>
<reference evidence="9 10" key="1">
    <citation type="submission" date="2019-10" db="EMBL/GenBank/DDBJ databases">
        <title>Rubrobacter sp nov SCSIO 52090 isolated from a deep-sea sediment in the South China Sea.</title>
        <authorList>
            <person name="Chen R.W."/>
        </authorList>
    </citation>
    <scope>NUCLEOTIDE SEQUENCE [LARGE SCALE GENOMIC DNA]</scope>
    <source>
        <strain evidence="9 10">SCSIO 52909</strain>
    </source>
</reference>
<dbReference type="GO" id="GO:0016614">
    <property type="term" value="F:oxidoreductase activity, acting on CH-OH group of donors"/>
    <property type="evidence" value="ECO:0007669"/>
    <property type="project" value="InterPro"/>
</dbReference>
<gene>
    <name evidence="9" type="ORF">GBA63_18440</name>
</gene>
<dbReference type="Pfam" id="PF01494">
    <property type="entry name" value="FAD_binding_3"/>
    <property type="match status" value="1"/>
</dbReference>
<evidence type="ECO:0000259" key="8">
    <source>
        <dbReference type="Pfam" id="PF05199"/>
    </source>
</evidence>
<dbReference type="InterPro" id="IPR051473">
    <property type="entry name" value="P2Ox-like"/>
</dbReference>
<evidence type="ECO:0000256" key="1">
    <source>
        <dbReference type="ARBA" id="ARBA00001974"/>
    </source>
</evidence>
<comment type="similarity">
    <text evidence="2">Belongs to the GMC oxidoreductase family.</text>
</comment>
<evidence type="ECO:0000259" key="6">
    <source>
        <dbReference type="Pfam" id="PF00732"/>
    </source>
</evidence>
<evidence type="ECO:0000256" key="3">
    <source>
        <dbReference type="ARBA" id="ARBA00022630"/>
    </source>
</evidence>
<dbReference type="InterPro" id="IPR000172">
    <property type="entry name" value="GMC_OxRdtase_N"/>
</dbReference>
<evidence type="ECO:0000256" key="5">
    <source>
        <dbReference type="ARBA" id="ARBA00023002"/>
    </source>
</evidence>
<feature type="domain" description="Glucose-methanol-choline oxidoreductase N-terminal" evidence="6">
    <location>
        <begin position="132"/>
        <end position="320"/>
    </location>
</feature>
<feature type="domain" description="FAD-binding" evidence="7">
    <location>
        <begin position="9"/>
        <end position="41"/>
    </location>
</feature>
<dbReference type="EMBL" id="CP045119">
    <property type="protein sequence ID" value="QIN84397.1"/>
    <property type="molecule type" value="Genomic_DNA"/>
</dbReference>
<dbReference type="AlphaFoldDB" id="A0A6G8QDS0"/>
<proteinExistence type="inferred from homology"/>
<keyword evidence="4" id="KW-0274">FAD</keyword>
<protein>
    <submittedName>
        <fullName evidence="9">GMC family oxidoreductase</fullName>
    </submittedName>
</protein>
<name>A0A6G8QDS0_9ACTN</name>
<dbReference type="SUPFAM" id="SSF54373">
    <property type="entry name" value="FAD-linked reductases, C-terminal domain"/>
    <property type="match status" value="1"/>
</dbReference>
<sequence>MARKPKPEKVDVCIIGAGASGGTAAKVLTESGVNVVALERGPYRKKESFGGDELANVNRYNLWPDPILNPRTYRGSNDEEPREELFCPVPQMVGGGTVHWQGWLPRFTENDFRLKTVAGEVPGTTLVDWPISYEDLEPYYTKVEWAFGVSGQAGANKYESPRSKGYPTPPMPTTNYARKFHEGCNELGYDSFPTPMAALSEPYNGRPATALSAFAQQHGDPTGTRSSALSVWVPQALVTGRYDLRPDCYVHEITTDEHGRAKSAIYQDADGDFIEQEAAVFMLGCGAVESARLLLLSRSGRFPNGLANGSDLVGRNATFHEYSAAVGVFDDPIHAWAGGGYVAASSFEFYEHDDSRGFVGGSHIAAAGVGIPLPINWSLPDRPAWGAEAKRMDREYYDHSFAVGMVLHDMPQHDNRVELDDTVEDAWGLPVARITLNPHENDLAMGRWVIDRNAEILDAAGATKTYRVYPERVTGNCSHQHSTTRMGDDPDTSVLNRYCQAHEVDNLFVVDGGPFPTATGANPTLTIMANAWRVAEHVVRQRGSGRATTTAGKGA</sequence>
<comment type="cofactor">
    <cofactor evidence="1">
        <name>FAD</name>
        <dbReference type="ChEBI" id="CHEBI:57692"/>
    </cofactor>
</comment>
<dbReference type="Proteomes" id="UP000501452">
    <property type="component" value="Chromosome"/>
</dbReference>
<dbReference type="Pfam" id="PF05199">
    <property type="entry name" value="GMC_oxred_C"/>
    <property type="match status" value="1"/>
</dbReference>
<dbReference type="KEGG" id="rub:GBA63_18440"/>
<organism evidence="9 10">
    <name type="scientific">Rubrobacter tropicus</name>
    <dbReference type="NCBI Taxonomy" id="2653851"/>
    <lineage>
        <taxon>Bacteria</taxon>
        <taxon>Bacillati</taxon>
        <taxon>Actinomycetota</taxon>
        <taxon>Rubrobacteria</taxon>
        <taxon>Rubrobacterales</taxon>
        <taxon>Rubrobacteraceae</taxon>
        <taxon>Rubrobacter</taxon>
    </lineage>
</organism>
<dbReference type="InterPro" id="IPR036188">
    <property type="entry name" value="FAD/NAD-bd_sf"/>
</dbReference>
<dbReference type="InterPro" id="IPR007867">
    <property type="entry name" value="GMC_OxRtase_C"/>
</dbReference>
<dbReference type="SUPFAM" id="SSF51905">
    <property type="entry name" value="FAD/NAD(P)-binding domain"/>
    <property type="match status" value="1"/>
</dbReference>
<evidence type="ECO:0000313" key="9">
    <source>
        <dbReference type="EMBL" id="QIN84397.1"/>
    </source>
</evidence>